<dbReference type="InterPro" id="IPR051397">
    <property type="entry name" value="Zn-ADH-like_protein"/>
</dbReference>
<dbReference type="Gene3D" id="3.90.180.10">
    <property type="entry name" value="Medium-chain alcohol dehydrogenases, catalytic domain"/>
    <property type="match status" value="1"/>
</dbReference>
<dbReference type="InterPro" id="IPR011032">
    <property type="entry name" value="GroES-like_sf"/>
</dbReference>
<gene>
    <name evidence="2" type="ORF">ACFO0C_17300</name>
</gene>
<name>A0ABV8IRT6_9ACTN</name>
<dbReference type="PANTHER" id="PTHR43677">
    <property type="entry name" value="SHORT-CHAIN DEHYDROGENASE/REDUCTASE"/>
    <property type="match status" value="1"/>
</dbReference>
<dbReference type="Pfam" id="PF00107">
    <property type="entry name" value="ADH_zinc_N"/>
    <property type="match status" value="1"/>
</dbReference>
<dbReference type="InterPro" id="IPR020843">
    <property type="entry name" value="ER"/>
</dbReference>
<dbReference type="Proteomes" id="UP001595867">
    <property type="component" value="Unassembled WGS sequence"/>
</dbReference>
<sequence length="297" mass="29210">MISAAVLRECGRPPVLEQRPAPLPADGSVLVDVVAAPITPLDLLCASGTSYFGAPATPYVPGVQGVGHLGDGTPVWFATSAGMRPGDGSMASVVAVASGDVVPLPPDAPPVLVAALGLSAVAALGALEAGGGPAGRDVMVLGAGGVVGQATIQLALLGGARRVIAVARSEAALRRAESLGATAVTSTDRADLVVDPVFGEPAAAALRVLRPGGTLVNLGSSAGPTAPIDSATLRGGSLRIVGYTNNALSPAQRATMIGEVAAHAAAGRLTVTYETLPLAEVADAWAAASTARKVLTC</sequence>
<dbReference type="InterPro" id="IPR036291">
    <property type="entry name" value="NAD(P)-bd_dom_sf"/>
</dbReference>
<dbReference type="RefSeq" id="WP_378067658.1">
    <property type="nucleotide sequence ID" value="NZ_JBHSBL010000015.1"/>
</dbReference>
<dbReference type="Gene3D" id="3.40.50.720">
    <property type="entry name" value="NAD(P)-binding Rossmann-like Domain"/>
    <property type="match status" value="1"/>
</dbReference>
<comment type="caution">
    <text evidence="2">The sequence shown here is derived from an EMBL/GenBank/DDBJ whole genome shotgun (WGS) entry which is preliminary data.</text>
</comment>
<evidence type="ECO:0000313" key="2">
    <source>
        <dbReference type="EMBL" id="MFC4066696.1"/>
    </source>
</evidence>
<dbReference type="EMBL" id="JBHSBL010000015">
    <property type="protein sequence ID" value="MFC4066696.1"/>
    <property type="molecule type" value="Genomic_DNA"/>
</dbReference>
<evidence type="ECO:0000313" key="3">
    <source>
        <dbReference type="Proteomes" id="UP001595867"/>
    </source>
</evidence>
<feature type="domain" description="Enoyl reductase (ER)" evidence="1">
    <location>
        <begin position="11"/>
        <end position="295"/>
    </location>
</feature>
<reference evidence="3" key="1">
    <citation type="journal article" date="2019" name="Int. J. Syst. Evol. Microbiol.">
        <title>The Global Catalogue of Microorganisms (GCM) 10K type strain sequencing project: providing services to taxonomists for standard genome sequencing and annotation.</title>
        <authorList>
            <consortium name="The Broad Institute Genomics Platform"/>
            <consortium name="The Broad Institute Genome Sequencing Center for Infectious Disease"/>
            <person name="Wu L."/>
            <person name="Ma J."/>
        </authorList>
    </citation>
    <scope>NUCLEOTIDE SEQUENCE [LARGE SCALE GENOMIC DNA]</scope>
    <source>
        <strain evidence="3">TBRC 5832</strain>
    </source>
</reference>
<dbReference type="InterPro" id="IPR013149">
    <property type="entry name" value="ADH-like_C"/>
</dbReference>
<organism evidence="2 3">
    <name type="scientific">Actinoplanes subglobosus</name>
    <dbReference type="NCBI Taxonomy" id="1547892"/>
    <lineage>
        <taxon>Bacteria</taxon>
        <taxon>Bacillati</taxon>
        <taxon>Actinomycetota</taxon>
        <taxon>Actinomycetes</taxon>
        <taxon>Micromonosporales</taxon>
        <taxon>Micromonosporaceae</taxon>
        <taxon>Actinoplanes</taxon>
    </lineage>
</organism>
<protein>
    <submittedName>
        <fullName evidence="2">Zinc-binding alcohol dehydrogenase family protein</fullName>
    </submittedName>
</protein>
<evidence type="ECO:0000259" key="1">
    <source>
        <dbReference type="SMART" id="SM00829"/>
    </source>
</evidence>
<dbReference type="SMART" id="SM00829">
    <property type="entry name" value="PKS_ER"/>
    <property type="match status" value="1"/>
</dbReference>
<accession>A0ABV8IRT6</accession>
<proteinExistence type="predicted"/>
<dbReference type="SUPFAM" id="SSF51735">
    <property type="entry name" value="NAD(P)-binding Rossmann-fold domains"/>
    <property type="match status" value="1"/>
</dbReference>
<dbReference type="SUPFAM" id="SSF50129">
    <property type="entry name" value="GroES-like"/>
    <property type="match status" value="1"/>
</dbReference>
<dbReference type="PANTHER" id="PTHR43677:SF11">
    <property type="entry name" value="ZINC-CONTAINING ALCOHOL DEHYDROGENASE"/>
    <property type="match status" value="1"/>
</dbReference>
<keyword evidence="3" id="KW-1185">Reference proteome</keyword>